<dbReference type="RefSeq" id="WP_263542667.1">
    <property type="nucleotide sequence ID" value="NZ_JAOVZO020000023.1"/>
</dbReference>
<dbReference type="InterPro" id="IPR036259">
    <property type="entry name" value="MFS_trans_sf"/>
</dbReference>
<feature type="transmembrane region" description="Helical" evidence="6">
    <location>
        <begin position="354"/>
        <end position="375"/>
    </location>
</feature>
<evidence type="ECO:0000256" key="1">
    <source>
        <dbReference type="ARBA" id="ARBA00004429"/>
    </source>
</evidence>
<keyword evidence="2" id="KW-1003">Cell membrane</keyword>
<dbReference type="InterPro" id="IPR011701">
    <property type="entry name" value="MFS"/>
</dbReference>
<evidence type="ECO:0000256" key="3">
    <source>
        <dbReference type="ARBA" id="ARBA00022692"/>
    </source>
</evidence>
<feature type="transmembrane region" description="Helical" evidence="6">
    <location>
        <begin position="381"/>
        <end position="399"/>
    </location>
</feature>
<accession>A0A9X3YPK6</accession>
<evidence type="ECO:0000259" key="7">
    <source>
        <dbReference type="PROSITE" id="PS50850"/>
    </source>
</evidence>
<feature type="transmembrane region" description="Helical" evidence="6">
    <location>
        <begin position="166"/>
        <end position="187"/>
    </location>
</feature>
<keyword evidence="9" id="KW-1185">Reference proteome</keyword>
<dbReference type="Proteomes" id="UP001139971">
    <property type="component" value="Unassembled WGS sequence"/>
</dbReference>
<comment type="subcellular location">
    <subcellularLocation>
        <location evidence="1">Cell inner membrane</location>
        <topology evidence="1">Multi-pass membrane protein</topology>
    </subcellularLocation>
</comment>
<dbReference type="AlphaFoldDB" id="A0A9X3YPK6"/>
<evidence type="ECO:0000256" key="6">
    <source>
        <dbReference type="SAM" id="Phobius"/>
    </source>
</evidence>
<dbReference type="InterPro" id="IPR020846">
    <property type="entry name" value="MFS_dom"/>
</dbReference>
<protein>
    <submittedName>
        <fullName evidence="8">MFS transporter</fullName>
    </submittedName>
</protein>
<feature type="transmembrane region" description="Helical" evidence="6">
    <location>
        <begin position="72"/>
        <end position="90"/>
    </location>
</feature>
<comment type="caution">
    <text evidence="8">The sequence shown here is derived from an EMBL/GenBank/DDBJ whole genome shotgun (WGS) entry which is preliminary data.</text>
</comment>
<dbReference type="SUPFAM" id="SSF103473">
    <property type="entry name" value="MFS general substrate transporter"/>
    <property type="match status" value="1"/>
</dbReference>
<dbReference type="EMBL" id="JAOVZO020000023">
    <property type="protein sequence ID" value="MDC8016044.1"/>
    <property type="molecule type" value="Genomic_DNA"/>
</dbReference>
<dbReference type="PANTHER" id="PTHR43702">
    <property type="entry name" value="L-FUCOSE-PROTON SYMPORTER"/>
    <property type="match status" value="1"/>
</dbReference>
<dbReference type="Pfam" id="PF07690">
    <property type="entry name" value="MFS_1"/>
    <property type="match status" value="1"/>
</dbReference>
<feature type="transmembrane region" description="Helical" evidence="6">
    <location>
        <begin position="6"/>
        <end position="29"/>
    </location>
</feature>
<proteinExistence type="predicted"/>
<sequence length="411" mass="43596">MHRLSITLALILTYMVFAVLLNSVGTVILQSIATFGVTKQGASVLEACKDLPIAVVSFLTAAYLPRFGYRRAMMVGLAIVGVACLAMPLLDSFAMTRVLFIAIGVSFALVKVGVYSSIGLVTADRRAHASLTNTIEGLFMVGVLGGYWLFGAFIDHDNPADAAWIDVYYVLAAICAAALALLAASPLDESAARDESGAAPSFLDMVALLKKPLAYVFLLSAFMYVLIEQSLGTWLPTFNREILQLPAAMSVQIASIYAGSLALGRLGAGVVLRRLSWYPLLNLCVVGMGVLVILTLPLAANVAHDPDVTWFNAPLAAYVLPMIGLLMAPIYPVLNSVMLSALPPSRHAAMTGLIVIFSALGGTTGSLLTGFVFAHVGGQRAFYVSLLPMVAILVALALFRRETERAAPLAV</sequence>
<feature type="transmembrane region" description="Helical" evidence="6">
    <location>
        <begin position="315"/>
        <end position="334"/>
    </location>
</feature>
<feature type="transmembrane region" description="Helical" evidence="6">
    <location>
        <begin position="135"/>
        <end position="154"/>
    </location>
</feature>
<evidence type="ECO:0000313" key="9">
    <source>
        <dbReference type="Proteomes" id="UP001139971"/>
    </source>
</evidence>
<feature type="transmembrane region" description="Helical" evidence="6">
    <location>
        <begin position="280"/>
        <end position="303"/>
    </location>
</feature>
<evidence type="ECO:0000313" key="8">
    <source>
        <dbReference type="EMBL" id="MDC8016044.1"/>
    </source>
</evidence>
<dbReference type="PANTHER" id="PTHR43702:SF11">
    <property type="entry name" value="L-FUCOSE-PROTON SYMPORTER"/>
    <property type="match status" value="1"/>
</dbReference>
<dbReference type="PROSITE" id="PS50850">
    <property type="entry name" value="MFS"/>
    <property type="match status" value="1"/>
</dbReference>
<evidence type="ECO:0000256" key="2">
    <source>
        <dbReference type="ARBA" id="ARBA00022475"/>
    </source>
</evidence>
<feature type="domain" description="Major facilitator superfamily (MFS) profile" evidence="7">
    <location>
        <begin position="6"/>
        <end position="404"/>
    </location>
</feature>
<keyword evidence="5 6" id="KW-0472">Membrane</keyword>
<evidence type="ECO:0000256" key="5">
    <source>
        <dbReference type="ARBA" id="ARBA00023136"/>
    </source>
</evidence>
<organism evidence="8 9">
    <name type="scientific">Tahibacter soli</name>
    <dbReference type="NCBI Taxonomy" id="2983605"/>
    <lineage>
        <taxon>Bacteria</taxon>
        <taxon>Pseudomonadati</taxon>
        <taxon>Pseudomonadota</taxon>
        <taxon>Gammaproteobacteria</taxon>
        <taxon>Lysobacterales</taxon>
        <taxon>Rhodanobacteraceae</taxon>
        <taxon>Tahibacter</taxon>
    </lineage>
</organism>
<feature type="transmembrane region" description="Helical" evidence="6">
    <location>
        <begin position="208"/>
        <end position="227"/>
    </location>
</feature>
<reference evidence="8" key="1">
    <citation type="submission" date="2023-02" db="EMBL/GenBank/DDBJ databases">
        <title>Tahibacter soli sp. nov. isolated from soil.</title>
        <authorList>
            <person name="Baek J.H."/>
            <person name="Lee J.K."/>
            <person name="Choi D.G."/>
            <person name="Jeon C.O."/>
        </authorList>
    </citation>
    <scope>NUCLEOTIDE SEQUENCE</scope>
    <source>
        <strain evidence="8">BL</strain>
    </source>
</reference>
<feature type="transmembrane region" description="Helical" evidence="6">
    <location>
        <begin position="247"/>
        <end position="268"/>
    </location>
</feature>
<keyword evidence="4 6" id="KW-1133">Transmembrane helix</keyword>
<dbReference type="GO" id="GO:0005886">
    <property type="term" value="C:plasma membrane"/>
    <property type="evidence" value="ECO:0007669"/>
    <property type="project" value="UniProtKB-SubCell"/>
</dbReference>
<keyword evidence="3 6" id="KW-0812">Transmembrane</keyword>
<dbReference type="Gene3D" id="1.20.1250.20">
    <property type="entry name" value="MFS general substrate transporter like domains"/>
    <property type="match status" value="2"/>
</dbReference>
<name>A0A9X3YPK6_9GAMM</name>
<evidence type="ECO:0000256" key="4">
    <source>
        <dbReference type="ARBA" id="ARBA00022989"/>
    </source>
</evidence>
<gene>
    <name evidence="8" type="ORF">OD750_026255</name>
</gene>
<feature type="transmembrane region" description="Helical" evidence="6">
    <location>
        <begin position="96"/>
        <end position="123"/>
    </location>
</feature>
<dbReference type="GO" id="GO:0022857">
    <property type="term" value="F:transmembrane transporter activity"/>
    <property type="evidence" value="ECO:0007669"/>
    <property type="project" value="InterPro"/>
</dbReference>
<dbReference type="InterPro" id="IPR050375">
    <property type="entry name" value="MFS_TsgA-like"/>
</dbReference>